<accession>A0AAV5KXD5</accession>
<dbReference type="Proteomes" id="UP001054252">
    <property type="component" value="Unassembled WGS sequence"/>
</dbReference>
<evidence type="ECO:0000313" key="2">
    <source>
        <dbReference type="Proteomes" id="UP001054252"/>
    </source>
</evidence>
<dbReference type="EMBL" id="BPVZ01000082">
    <property type="protein sequence ID" value="GKV29233.1"/>
    <property type="molecule type" value="Genomic_DNA"/>
</dbReference>
<sequence>MGMATIPLNFQHFRNPRVRVDLIASEMQKVLDKIFADLA</sequence>
<proteinExistence type="predicted"/>
<comment type="caution">
    <text evidence="1">The sequence shown here is derived from an EMBL/GenBank/DDBJ whole genome shotgun (WGS) entry which is preliminary data.</text>
</comment>
<organism evidence="1 2">
    <name type="scientific">Rubroshorea leprosula</name>
    <dbReference type="NCBI Taxonomy" id="152421"/>
    <lineage>
        <taxon>Eukaryota</taxon>
        <taxon>Viridiplantae</taxon>
        <taxon>Streptophyta</taxon>
        <taxon>Embryophyta</taxon>
        <taxon>Tracheophyta</taxon>
        <taxon>Spermatophyta</taxon>
        <taxon>Magnoliopsida</taxon>
        <taxon>eudicotyledons</taxon>
        <taxon>Gunneridae</taxon>
        <taxon>Pentapetalae</taxon>
        <taxon>rosids</taxon>
        <taxon>malvids</taxon>
        <taxon>Malvales</taxon>
        <taxon>Dipterocarpaceae</taxon>
        <taxon>Rubroshorea</taxon>
    </lineage>
</organism>
<dbReference type="AlphaFoldDB" id="A0AAV5KXD5"/>
<evidence type="ECO:0000313" key="1">
    <source>
        <dbReference type="EMBL" id="GKV29233.1"/>
    </source>
</evidence>
<name>A0AAV5KXD5_9ROSI</name>
<reference evidence="1 2" key="1">
    <citation type="journal article" date="2021" name="Commun. Biol.">
        <title>The genome of Shorea leprosula (Dipterocarpaceae) highlights the ecological relevance of drought in aseasonal tropical rainforests.</title>
        <authorList>
            <person name="Ng K.K.S."/>
            <person name="Kobayashi M.J."/>
            <person name="Fawcett J.A."/>
            <person name="Hatakeyama M."/>
            <person name="Paape T."/>
            <person name="Ng C.H."/>
            <person name="Ang C.C."/>
            <person name="Tnah L.H."/>
            <person name="Lee C.T."/>
            <person name="Nishiyama T."/>
            <person name="Sese J."/>
            <person name="O'Brien M.J."/>
            <person name="Copetti D."/>
            <person name="Mohd Noor M.I."/>
            <person name="Ong R.C."/>
            <person name="Putra M."/>
            <person name="Sireger I.Z."/>
            <person name="Indrioko S."/>
            <person name="Kosugi Y."/>
            <person name="Izuno A."/>
            <person name="Isagi Y."/>
            <person name="Lee S.L."/>
            <person name="Shimizu K.K."/>
        </authorList>
    </citation>
    <scope>NUCLEOTIDE SEQUENCE [LARGE SCALE GENOMIC DNA]</scope>
    <source>
        <strain evidence="1">214</strain>
    </source>
</reference>
<keyword evidence="2" id="KW-1185">Reference proteome</keyword>
<gene>
    <name evidence="1" type="ORF">SLEP1_g38174</name>
</gene>
<protein>
    <submittedName>
        <fullName evidence="1">Uncharacterized protein</fullName>
    </submittedName>
</protein>